<keyword evidence="4" id="KW-1185">Reference proteome</keyword>
<reference evidence="1" key="1">
    <citation type="journal article" date="2014" name="Int. J. Syst. Evol. Microbiol.">
        <title>Complete genome of a new Firmicutes species belonging to the dominant human colonic microbiota ('Ruminococcus bicirculans') reveals two chromosomes and a selective capacity to utilize plant glucans.</title>
        <authorList>
            <consortium name="NISC Comparative Sequencing Program"/>
            <person name="Wegmann U."/>
            <person name="Louis P."/>
            <person name="Goesmann A."/>
            <person name="Henrissat B."/>
            <person name="Duncan S.H."/>
            <person name="Flint H.J."/>
        </authorList>
    </citation>
    <scope>NUCLEOTIDE SEQUENCE</scope>
    <source>
        <strain evidence="1">CGMCC 1.11013</strain>
    </source>
</reference>
<evidence type="ECO:0008006" key="5">
    <source>
        <dbReference type="Google" id="ProtNLM"/>
    </source>
</evidence>
<dbReference type="Gene3D" id="3.40.91.30">
    <property type="match status" value="1"/>
</dbReference>
<reference evidence="2 3" key="2">
    <citation type="submission" date="2014-03" db="EMBL/GenBank/DDBJ databases">
        <title>Draft Genome Sequences of Four Burkholderia Strains.</title>
        <authorList>
            <person name="Liu X.Y."/>
            <person name="Li C.X."/>
            <person name="Xu J.H."/>
        </authorList>
    </citation>
    <scope>NUCLEOTIDE SEQUENCE [LARGE SCALE GENOMIC DNA]</scope>
    <source>
        <strain evidence="2 3">R27</strain>
    </source>
</reference>
<dbReference type="eggNOG" id="ENOG5032JMZ">
    <property type="taxonomic scope" value="Bacteria"/>
</dbReference>
<dbReference type="EMBL" id="BMEG01000002">
    <property type="protein sequence ID" value="GGD63214.1"/>
    <property type="molecule type" value="Genomic_DNA"/>
</dbReference>
<organism evidence="2 3">
    <name type="scientific">Caballeronia grimmiae</name>
    <dbReference type="NCBI Taxonomy" id="1071679"/>
    <lineage>
        <taxon>Bacteria</taxon>
        <taxon>Pseudomonadati</taxon>
        <taxon>Pseudomonadota</taxon>
        <taxon>Betaproteobacteria</taxon>
        <taxon>Burkholderiales</taxon>
        <taxon>Burkholderiaceae</taxon>
        <taxon>Caballeronia</taxon>
    </lineage>
</organism>
<gene>
    <name evidence="2" type="ORF">BG57_03940</name>
    <name evidence="1" type="ORF">GCM10010985_16640</name>
</gene>
<dbReference type="EMBL" id="JFHE01000011">
    <property type="protein sequence ID" value="KDR34738.1"/>
    <property type="molecule type" value="Genomic_DNA"/>
</dbReference>
<reference evidence="1" key="4">
    <citation type="submission" date="2024-05" db="EMBL/GenBank/DDBJ databases">
        <authorList>
            <person name="Sun Q."/>
            <person name="Zhou Y."/>
        </authorList>
    </citation>
    <scope>NUCLEOTIDE SEQUENCE</scope>
    <source>
        <strain evidence="1">CGMCC 1.11013</strain>
    </source>
</reference>
<dbReference type="Proteomes" id="UP000027439">
    <property type="component" value="Unassembled WGS sequence"/>
</dbReference>
<dbReference type="Proteomes" id="UP000597138">
    <property type="component" value="Unassembled WGS sequence"/>
</dbReference>
<reference evidence="4" key="3">
    <citation type="journal article" date="2019" name="Int. J. Syst. Evol. Microbiol.">
        <title>The Global Catalogue of Microorganisms (GCM) 10K type strain sequencing project: providing services to taxonomists for standard genome sequencing and annotation.</title>
        <authorList>
            <consortium name="The Broad Institute Genomics Platform"/>
            <consortium name="The Broad Institute Genome Sequencing Center for Infectious Disease"/>
            <person name="Wu L."/>
            <person name="Ma J."/>
        </authorList>
    </citation>
    <scope>NUCLEOTIDE SEQUENCE [LARGE SCALE GENOMIC DNA]</scope>
    <source>
        <strain evidence="4">CGMCC 1.11013</strain>
    </source>
</reference>
<dbReference type="RefSeq" id="WP_035964481.1">
    <property type="nucleotide sequence ID" value="NZ_BMEG01000002.1"/>
</dbReference>
<evidence type="ECO:0000313" key="3">
    <source>
        <dbReference type="Proteomes" id="UP000027439"/>
    </source>
</evidence>
<dbReference type="OrthoDB" id="5588810at2"/>
<accession>A0A069P2D9</accession>
<evidence type="ECO:0000313" key="2">
    <source>
        <dbReference type="EMBL" id="KDR34738.1"/>
    </source>
</evidence>
<dbReference type="STRING" id="1071679.BG57_03940"/>
<proteinExistence type="predicted"/>
<evidence type="ECO:0000313" key="4">
    <source>
        <dbReference type="Proteomes" id="UP000597138"/>
    </source>
</evidence>
<comment type="caution">
    <text evidence="2">The sequence shown here is derived from an EMBL/GenBank/DDBJ whole genome shotgun (WGS) entry which is preliminary data.</text>
</comment>
<protein>
    <recommendedName>
        <fullName evidence="5">Gp72</fullName>
    </recommendedName>
</protein>
<dbReference type="AlphaFoldDB" id="A0A069P2D9"/>
<name>A0A069P2D9_9BURK</name>
<sequence length="189" mass="20894">MSKRAPWPMHVAAGTKTVGTATVHEERGITGYAQRKLAQIHGTQPNSEFDDIASCSEPVKSVAPSARKTATPRDAAKKAVQALGRLKAGAMNATERRYAAYLEQRKHAGDIVWFRFEGMKFRLADNTFYTPDFAVMLASGELECHEVKGYWQDDARVKVKVVADQYPLRFIAVTANTKKSGGGWAVEEF</sequence>
<evidence type="ECO:0000313" key="1">
    <source>
        <dbReference type="EMBL" id="GGD63214.1"/>
    </source>
</evidence>